<dbReference type="RefSeq" id="WP_013538662.1">
    <property type="nucleotide sequence ID" value="NC_014931.1"/>
</dbReference>
<feature type="signal peptide" evidence="1">
    <location>
        <begin position="1"/>
        <end position="23"/>
    </location>
</feature>
<name>E6V0A1_VARPE</name>
<keyword evidence="1" id="KW-0732">Signal</keyword>
<feature type="chain" id="PRO_5003210242" description="DUF4034 domain-containing protein" evidence="1">
    <location>
        <begin position="24"/>
        <end position="330"/>
    </location>
</feature>
<accession>E6V0A1</accession>
<dbReference type="AlphaFoldDB" id="E6V0A1"/>
<proteinExistence type="predicted"/>
<evidence type="ECO:0000256" key="1">
    <source>
        <dbReference type="SAM" id="SignalP"/>
    </source>
</evidence>
<evidence type="ECO:0000313" key="2">
    <source>
        <dbReference type="EMBL" id="ADU34415.1"/>
    </source>
</evidence>
<reference evidence="2 3" key="2">
    <citation type="journal article" date="2013" name="Genome Announc.">
        <title>Genome of the Root-Associated Plant Growth-Promoting Bacterium Variovorax paradoxus Strain EPS.</title>
        <authorList>
            <person name="Han J.I."/>
            <person name="Spain J.C."/>
            <person name="Leadbetter J.R."/>
            <person name="Ovchinnikova G."/>
            <person name="Goodwin L.A."/>
            <person name="Han C.S."/>
            <person name="Woyke T."/>
            <person name="Davenport K.W."/>
            <person name="Orwin P.M."/>
        </authorList>
    </citation>
    <scope>NUCLEOTIDE SEQUENCE [LARGE SCALE GENOMIC DNA]</scope>
    <source>
        <strain evidence="2 3">EPS</strain>
    </source>
</reference>
<dbReference type="STRING" id="595537.Varpa_0193"/>
<dbReference type="OrthoDB" id="9817736at2"/>
<reference evidence="3" key="1">
    <citation type="submission" date="2010-12" db="EMBL/GenBank/DDBJ databases">
        <title>Complete sequence of Variovorax paradoxus EPS.</title>
        <authorList>
            <consortium name="US DOE Joint Genome Institute"/>
            <person name="Lucas S."/>
            <person name="Copeland A."/>
            <person name="Lapidus A."/>
            <person name="Cheng J.-F."/>
            <person name="Goodwin L."/>
            <person name="Pitluck S."/>
            <person name="Teshima H."/>
            <person name="Detter J.C."/>
            <person name="Han C."/>
            <person name="Tapia R."/>
            <person name="Land M."/>
            <person name="Hauser L."/>
            <person name="Kyrpides N."/>
            <person name="Ivanova N."/>
            <person name="Ovchinnikova G."/>
            <person name="Orwin P."/>
            <person name="Han J.-I.G."/>
            <person name="Woyke T."/>
        </authorList>
    </citation>
    <scope>NUCLEOTIDE SEQUENCE [LARGE SCALE GENOMIC DNA]</scope>
    <source>
        <strain evidence="3">EPS</strain>
    </source>
</reference>
<sequence>MRTTLRWLPCVLALALAMGVAQARTASTVPLLDDVEAMYVREGSFLRSWGLEQLDGVKAKEAAGAPVSGMSLGQLISGLDEESQKEAVQNPARALRKVELGLRASQAWRSRFQEWTNIALTTEGSLHMTRWFLLGEAQDREAAHAIHEAVDDAETRPDWKGSGRYFLGARYERLSGWAKDAGRPRFEQIALIDAGIAVNKAGREKYSFDSLIGLNALYGSYAYVSGGSALASHLDEWLAYLRTQSPVDQAKSGALLADALFQSGRDAEALPWFDRYAAYWAVEPVKPALRATMQESRCFGGLQGEGFRAYARREPARFAAMRERICTGKA</sequence>
<dbReference type="KEGG" id="vpe:Varpa_0193"/>
<evidence type="ECO:0000313" key="3">
    <source>
        <dbReference type="Proteomes" id="UP000008917"/>
    </source>
</evidence>
<dbReference type="HOGENOM" id="CLU_841838_0_0_4"/>
<evidence type="ECO:0008006" key="4">
    <source>
        <dbReference type="Google" id="ProtNLM"/>
    </source>
</evidence>
<organism evidence="2 3">
    <name type="scientific">Variovorax paradoxus (strain EPS)</name>
    <dbReference type="NCBI Taxonomy" id="595537"/>
    <lineage>
        <taxon>Bacteria</taxon>
        <taxon>Pseudomonadati</taxon>
        <taxon>Pseudomonadota</taxon>
        <taxon>Betaproteobacteria</taxon>
        <taxon>Burkholderiales</taxon>
        <taxon>Comamonadaceae</taxon>
        <taxon>Variovorax</taxon>
    </lineage>
</organism>
<dbReference type="Proteomes" id="UP000008917">
    <property type="component" value="Chromosome"/>
</dbReference>
<dbReference type="EMBL" id="CP002417">
    <property type="protein sequence ID" value="ADU34415.1"/>
    <property type="molecule type" value="Genomic_DNA"/>
</dbReference>
<gene>
    <name evidence="2" type="ordered locus">Varpa_0193</name>
</gene>
<protein>
    <recommendedName>
        <fullName evidence="4">DUF4034 domain-containing protein</fullName>
    </recommendedName>
</protein>